<keyword evidence="3" id="KW-0547">Nucleotide-binding</keyword>
<evidence type="ECO:0000256" key="1">
    <source>
        <dbReference type="ARBA" id="ARBA00008276"/>
    </source>
</evidence>
<accession>A0A554LT10</accession>
<dbReference type="PANTHER" id="PTHR11136:SF0">
    <property type="entry name" value="DIHYDROFOLATE SYNTHETASE-RELATED"/>
    <property type="match status" value="1"/>
</dbReference>
<dbReference type="SUPFAM" id="SSF53623">
    <property type="entry name" value="MurD-like peptide ligases, catalytic domain"/>
    <property type="match status" value="1"/>
</dbReference>
<comment type="similarity">
    <text evidence="1">Belongs to the folylpolyglutamate synthase family.</text>
</comment>
<gene>
    <name evidence="5" type="ORF">CEN88_401</name>
</gene>
<dbReference type="InterPro" id="IPR001645">
    <property type="entry name" value="Folylpolyglutamate_synth"/>
</dbReference>
<reference evidence="5 6" key="1">
    <citation type="submission" date="2017-07" db="EMBL/GenBank/DDBJ databases">
        <title>Mechanisms for carbon and nitrogen cycling indicate functional differentiation within the Candidate Phyla Radiation.</title>
        <authorList>
            <person name="Danczak R.E."/>
            <person name="Johnston M.D."/>
            <person name="Kenah C."/>
            <person name="Slattery M."/>
            <person name="Wrighton K.C."/>
            <person name="Wilkins M.J."/>
        </authorList>
    </citation>
    <scope>NUCLEOTIDE SEQUENCE [LARGE SCALE GENOMIC DNA]</scope>
    <source>
        <strain evidence="5">Licking1014_2</strain>
    </source>
</reference>
<dbReference type="GO" id="GO:0004326">
    <property type="term" value="F:tetrahydrofolylpolyglutamate synthase activity"/>
    <property type="evidence" value="ECO:0007669"/>
    <property type="project" value="InterPro"/>
</dbReference>
<proteinExistence type="inferred from homology"/>
<dbReference type="NCBIfam" id="TIGR01499">
    <property type="entry name" value="folC"/>
    <property type="match status" value="1"/>
</dbReference>
<dbReference type="AlphaFoldDB" id="A0A554LT10"/>
<evidence type="ECO:0000256" key="4">
    <source>
        <dbReference type="ARBA" id="ARBA00022840"/>
    </source>
</evidence>
<keyword evidence="2" id="KW-0436">Ligase</keyword>
<dbReference type="InterPro" id="IPR036565">
    <property type="entry name" value="Mur-like_cat_sf"/>
</dbReference>
<dbReference type="GO" id="GO:0008841">
    <property type="term" value="F:dihydrofolate synthase activity"/>
    <property type="evidence" value="ECO:0007669"/>
    <property type="project" value="TreeGrafter"/>
</dbReference>
<keyword evidence="4" id="KW-0067">ATP-binding</keyword>
<dbReference type="GO" id="GO:0005524">
    <property type="term" value="F:ATP binding"/>
    <property type="evidence" value="ECO:0007669"/>
    <property type="project" value="UniProtKB-KW"/>
</dbReference>
<dbReference type="Proteomes" id="UP000318711">
    <property type="component" value="Unassembled WGS sequence"/>
</dbReference>
<evidence type="ECO:0000256" key="2">
    <source>
        <dbReference type="ARBA" id="ARBA00022598"/>
    </source>
</evidence>
<evidence type="ECO:0000256" key="3">
    <source>
        <dbReference type="ARBA" id="ARBA00022741"/>
    </source>
</evidence>
<evidence type="ECO:0000313" key="5">
    <source>
        <dbReference type="EMBL" id="TSC96008.1"/>
    </source>
</evidence>
<comment type="caution">
    <text evidence="5">The sequence shown here is derived from an EMBL/GenBank/DDBJ whole genome shotgun (WGS) entry which is preliminary data.</text>
</comment>
<dbReference type="Gene3D" id="3.40.1190.10">
    <property type="entry name" value="Mur-like, catalytic domain"/>
    <property type="match status" value="1"/>
</dbReference>
<dbReference type="EMBL" id="VMGL01000049">
    <property type="protein sequence ID" value="TSC96008.1"/>
    <property type="molecule type" value="Genomic_DNA"/>
</dbReference>
<name>A0A554LT10_9BACT</name>
<protein>
    <submittedName>
        <fullName evidence="5">Dihydrofolate synthase / folylpolyglutamate synthase</fullName>
    </submittedName>
</protein>
<dbReference type="PANTHER" id="PTHR11136">
    <property type="entry name" value="FOLYLPOLYGLUTAMATE SYNTHASE-RELATED"/>
    <property type="match status" value="1"/>
</dbReference>
<organism evidence="5 6">
    <name type="scientific">Candidatus Berkelbacteria bacterium Licking1014_2</name>
    <dbReference type="NCBI Taxonomy" id="2017146"/>
    <lineage>
        <taxon>Bacteria</taxon>
        <taxon>Candidatus Berkelbacteria</taxon>
    </lineage>
</organism>
<dbReference type="GO" id="GO:0005737">
    <property type="term" value="C:cytoplasm"/>
    <property type="evidence" value="ECO:0007669"/>
    <property type="project" value="TreeGrafter"/>
</dbReference>
<evidence type="ECO:0000313" key="6">
    <source>
        <dbReference type="Proteomes" id="UP000318711"/>
    </source>
</evidence>
<sequence length="243" mass="27955">MPAKKQLQRKNRPEIYLKRMSFLLRLLGRPDKDFQIIHIAGTAGKGSVANVIQSILSASGQKTGLYTSPYATTSMEKIKVDGLYISHADFAKIVNDLKPHINLIYRRFSCGAPSYFEIFLAIALIYFQRQKCRWVVLETGLGGRYDPTNFVEKPIAAAITNIDYDHTDILGKTLRQIAIDKAGIIKKNGRFFTAEQRPKLLKIFKKICEERGADFYHLKNDSAEDYHRLNRRLAIMICRHYRR</sequence>